<evidence type="ECO:0000256" key="1">
    <source>
        <dbReference type="SAM" id="MobiDB-lite"/>
    </source>
</evidence>
<dbReference type="AlphaFoldDB" id="A0A7S3LUT8"/>
<name>A0A7S3LUT8_9EUKA</name>
<proteinExistence type="predicted"/>
<gene>
    <name evidence="2" type="ORF">PBIL07802_LOCUS28071</name>
</gene>
<organism evidence="2">
    <name type="scientific">Palpitomonas bilix</name>
    <dbReference type="NCBI Taxonomy" id="652834"/>
    <lineage>
        <taxon>Eukaryota</taxon>
        <taxon>Eukaryota incertae sedis</taxon>
    </lineage>
</organism>
<evidence type="ECO:0000313" key="2">
    <source>
        <dbReference type="EMBL" id="CAE0265733.1"/>
    </source>
</evidence>
<sequence length="133" mass="14336">MMGDLGWRAAPMRNEDFALDRHKEELKTSVLKMGEVMTKNMWKGQQGLPPSGLNSGMPAPNDYRMAPYAPGSISPPPKGDFRMGGASPPPLRPLGSEKLLGNAEQNDGGFRHHNRLAMAGKTALGGMKPGPRL</sequence>
<protein>
    <submittedName>
        <fullName evidence="2">Uncharacterized protein</fullName>
    </submittedName>
</protein>
<reference evidence="2" key="1">
    <citation type="submission" date="2021-01" db="EMBL/GenBank/DDBJ databases">
        <authorList>
            <person name="Corre E."/>
            <person name="Pelletier E."/>
            <person name="Niang G."/>
            <person name="Scheremetjew M."/>
            <person name="Finn R."/>
            <person name="Kale V."/>
            <person name="Holt S."/>
            <person name="Cochrane G."/>
            <person name="Meng A."/>
            <person name="Brown T."/>
            <person name="Cohen L."/>
        </authorList>
    </citation>
    <scope>NUCLEOTIDE SEQUENCE</scope>
    <source>
        <strain evidence="2">NIES-2562</strain>
    </source>
</reference>
<accession>A0A7S3LUT8</accession>
<dbReference type="EMBL" id="HBIB01042854">
    <property type="protein sequence ID" value="CAE0265733.1"/>
    <property type="molecule type" value="Transcribed_RNA"/>
</dbReference>
<feature type="region of interest" description="Disordered" evidence="1">
    <location>
        <begin position="42"/>
        <end position="110"/>
    </location>
</feature>